<evidence type="ECO:0000313" key="2">
    <source>
        <dbReference type="Proteomes" id="UP001221366"/>
    </source>
</evidence>
<accession>A0ABT5XXG7</accession>
<name>A0ABT5XXG7_9FLAO</name>
<comment type="caution">
    <text evidence="1">The sequence shown here is derived from an EMBL/GenBank/DDBJ whole genome shotgun (WGS) entry which is preliminary data.</text>
</comment>
<proteinExistence type="predicted"/>
<dbReference type="Proteomes" id="UP001221366">
    <property type="component" value="Unassembled WGS sequence"/>
</dbReference>
<organism evidence="1 2">
    <name type="scientific">Flagellimonas yonaguniensis</name>
    <dbReference type="NCBI Taxonomy" id="3031325"/>
    <lineage>
        <taxon>Bacteria</taxon>
        <taxon>Pseudomonadati</taxon>
        <taxon>Bacteroidota</taxon>
        <taxon>Flavobacteriia</taxon>
        <taxon>Flavobacteriales</taxon>
        <taxon>Flavobacteriaceae</taxon>
        <taxon>Flagellimonas</taxon>
    </lineage>
</organism>
<sequence>MKKVAIIEFNSYHDECLYSQMKFLDSAGFVQTLVVSSQIKDRASEYLGIPETVITFDRSHQKNFFSRISFLWKLKKQLKQKGVKTVIFNTASSRLEVILLSFLLKKRTALFGILHNLKKVNHSFSQKLINRSIKNYFVLNDFLEDSIELEDKSIQLQNFYPIFFPTYKETTIKKPKEEIWVSIPGKLDFGRRDYYLVAEALQKLQSKNNLKILILGSTNSNDPKSREFIDFLQKNKLQENFVIFDSFLDNDVFHDYLKKSDYILIPLDTIGDNYAKHKIMGCYNQAFGYQKTLISPIGLSHIPDMDKHSMLYNGAQGLSIVLEQISQGKGEKKEYLESKWSFEAQKNNYISFLEENQIK</sequence>
<dbReference type="SUPFAM" id="SSF53756">
    <property type="entry name" value="UDP-Glycosyltransferase/glycogen phosphorylase"/>
    <property type="match status" value="1"/>
</dbReference>
<evidence type="ECO:0008006" key="3">
    <source>
        <dbReference type="Google" id="ProtNLM"/>
    </source>
</evidence>
<dbReference type="Gene3D" id="3.40.50.2000">
    <property type="entry name" value="Glycogen Phosphorylase B"/>
    <property type="match status" value="2"/>
</dbReference>
<protein>
    <recommendedName>
        <fullName evidence="3">Glycosyltransferase</fullName>
    </recommendedName>
</protein>
<reference evidence="1 2" key="1">
    <citation type="submission" date="2023-03" db="EMBL/GenBank/DDBJ databases">
        <title>Muricauda XX sp. nov. and Muricauda XXX sp. nov., two novel species isolated from Okinawa Trough.</title>
        <authorList>
            <person name="Cao W."/>
            <person name="Deng X."/>
        </authorList>
    </citation>
    <scope>NUCLEOTIDE SEQUENCE [LARGE SCALE GENOMIC DNA]</scope>
    <source>
        <strain evidence="1 2">334s03</strain>
    </source>
</reference>
<keyword evidence="2" id="KW-1185">Reference proteome</keyword>
<dbReference type="RefSeq" id="WP_275615128.1">
    <property type="nucleotide sequence ID" value="NZ_JARFVB010000003.1"/>
</dbReference>
<gene>
    <name evidence="1" type="ORF">PY092_06960</name>
</gene>
<evidence type="ECO:0000313" key="1">
    <source>
        <dbReference type="EMBL" id="MDF0715880.1"/>
    </source>
</evidence>
<dbReference type="EMBL" id="JARFVB010000003">
    <property type="protein sequence ID" value="MDF0715880.1"/>
    <property type="molecule type" value="Genomic_DNA"/>
</dbReference>